<keyword evidence="3 6" id="KW-0799">Topoisomerase</keyword>
<feature type="domain" description="Topo IIA-type catalytic" evidence="8">
    <location>
        <begin position="133"/>
        <end position="553"/>
    </location>
</feature>
<dbReference type="Pfam" id="PF00521">
    <property type="entry name" value="DNA_topoisoIV"/>
    <property type="match status" value="1"/>
</dbReference>
<dbReference type="InterPro" id="IPR013757">
    <property type="entry name" value="Topo_IIA_A_a_sf"/>
</dbReference>
<evidence type="ECO:0000313" key="10">
    <source>
        <dbReference type="Proteomes" id="UP000199249"/>
    </source>
</evidence>
<dbReference type="GO" id="GO:0005524">
    <property type="term" value="F:ATP binding"/>
    <property type="evidence" value="ECO:0007669"/>
    <property type="project" value="InterPro"/>
</dbReference>
<dbReference type="GO" id="GO:0003677">
    <property type="term" value="F:DNA binding"/>
    <property type="evidence" value="ECO:0007669"/>
    <property type="project" value="UniProtKB-UniRule"/>
</dbReference>
<dbReference type="Proteomes" id="UP000199249">
    <property type="component" value="Unassembled WGS sequence"/>
</dbReference>
<evidence type="ECO:0000256" key="1">
    <source>
        <dbReference type="ARBA" id="ARBA00000185"/>
    </source>
</evidence>
<dbReference type="InterPro" id="IPR013760">
    <property type="entry name" value="Topo_IIA-like_dom_sf"/>
</dbReference>
<dbReference type="PANTHER" id="PTHR43493">
    <property type="entry name" value="DNA GYRASE/TOPOISOMERASE SUBUNIT A"/>
    <property type="match status" value="1"/>
</dbReference>
<organism evidence="9 10">
    <name type="scientific">Hymenobacter psychrophilus</name>
    <dbReference type="NCBI Taxonomy" id="651662"/>
    <lineage>
        <taxon>Bacteria</taxon>
        <taxon>Pseudomonadati</taxon>
        <taxon>Bacteroidota</taxon>
        <taxon>Cytophagia</taxon>
        <taxon>Cytophagales</taxon>
        <taxon>Hymenobacteraceae</taxon>
        <taxon>Hymenobacter</taxon>
    </lineage>
</organism>
<comment type="catalytic activity">
    <reaction evidence="1 6">
        <text>ATP-dependent breakage, passage and rejoining of double-stranded DNA.</text>
        <dbReference type="EC" id="5.6.2.2"/>
    </reaction>
</comment>
<sequence>MDTRIPFADQPPAFMVNPDAPLDETPKPALFEAGDTLSFDAVASSAQSAGTPAEAAETTENTPQGEILAESGADVEATIEPEPIPDDETAADAEEEEAKFAPGETIHDVATVRGMYQNWFLDYASYVILERAVPAIEDGLKPVQRRIMHAMKEMDDGRFNKVANVIGQTMQYHPHGDASIGDAMVNLGQKDLLIETQGNWGDIRTGDGAAAPRYIEARLSKFALDVVFNPDITEWQMSYDGRKREPTTLPVKFPLLLAQGVEGIAVGLSTKIMPHNFRELCQASIAVLRGKEIELFPDFSTGGLADVSNYQNGQRGGKIRLRATIDKVDKTMLVIRDIPYGTTTTALMESIVKASEANKIKIRKVVDNTAAVVEVQVHLPPGVSPDLTMDALYAFTDCEISISPNTCVIIEDKPRFVAVEDMLRLSTQKTVRLLERELEIRQEELGEKWHSASLEKIFIENRIYRKIEECETWEEILRTIEAGLKKFTRVASEKEKANDTRIVLARAISEDDLTRLTEIRIKRISKFDGFKADELIARLETEMAEVADHLAHLTRYAVNYFEGLLKKYGAGRERRTQLRTFSVVTAQKVAVANQKLYVNYADGFVGYGLKKDEKAVAVTDCSDLDDIIAIRRDGTFMVTRIAEKTFVGKDILHAGVYNKNDDRLVYNMIYQDGTSGISFAKRFLVTGITRDKTYDLTKGTKGTKTLYLTANPNSESELVAIQLADKAAARVKQFDFDFAELAIKGKGSMGNIVTKQPIKKITQKALGDSTLGGREMFFDSVVGRLNADGHGRYLGTFDTDDTVLAVYRDGSYELTAPDPAIHFDVPNLVLLRKFDPEVVLSAVYLDGETKTHYVKRFRIETSTLANRFTFISETKGSKLLVATAHPAPAVELKLQRDKKAERETEQMLLQEFIDVKGWKARGNKLNYYKLHALTLLTDEGPEPERKSAKKKAGPAPIPRPADPIAPHEPLPDRTDDFAISADEVAQAKAVLKTPKSQLKFF</sequence>
<dbReference type="STRING" id="651662.SAMN04488069_10232"/>
<dbReference type="GO" id="GO:0005737">
    <property type="term" value="C:cytoplasm"/>
    <property type="evidence" value="ECO:0007669"/>
    <property type="project" value="TreeGrafter"/>
</dbReference>
<keyword evidence="5 6" id="KW-0413">Isomerase</keyword>
<proteinExistence type="inferred from homology"/>
<feature type="active site" description="O-(5'-phospho-DNA)-tyrosine intermediate" evidence="6">
    <location>
        <position position="214"/>
    </location>
</feature>
<keyword evidence="4 6" id="KW-0238">DNA-binding</keyword>
<evidence type="ECO:0000259" key="8">
    <source>
        <dbReference type="PROSITE" id="PS52040"/>
    </source>
</evidence>
<feature type="compositionally biased region" description="Pro residues" evidence="7">
    <location>
        <begin position="955"/>
        <end position="968"/>
    </location>
</feature>
<dbReference type="NCBIfam" id="NF009397">
    <property type="entry name" value="PRK12758.1"/>
    <property type="match status" value="1"/>
</dbReference>
<evidence type="ECO:0000256" key="5">
    <source>
        <dbReference type="ARBA" id="ARBA00023235"/>
    </source>
</evidence>
<comment type="similarity">
    <text evidence="2">Belongs to the type II topoisomerase GyrA/ParC subunit family.</text>
</comment>
<feature type="region of interest" description="Disordered" evidence="7">
    <location>
        <begin position="1"/>
        <end position="29"/>
    </location>
</feature>
<dbReference type="NCBIfam" id="NF007209">
    <property type="entry name" value="PRK09631.1"/>
    <property type="match status" value="1"/>
</dbReference>
<reference evidence="10" key="1">
    <citation type="submission" date="2016-10" db="EMBL/GenBank/DDBJ databases">
        <authorList>
            <person name="Varghese N."/>
            <person name="Submissions S."/>
        </authorList>
    </citation>
    <scope>NUCLEOTIDE SEQUENCE [LARGE SCALE GENOMIC DNA]</scope>
    <source>
        <strain evidence="10">CGMCC 1.8975</strain>
    </source>
</reference>
<keyword evidence="10" id="KW-1185">Reference proteome</keyword>
<dbReference type="SUPFAM" id="SSF56719">
    <property type="entry name" value="Type II DNA topoisomerase"/>
    <property type="match status" value="1"/>
</dbReference>
<feature type="region of interest" description="Disordered" evidence="7">
    <location>
        <begin position="939"/>
        <end position="978"/>
    </location>
</feature>
<dbReference type="GO" id="GO:0006265">
    <property type="term" value="P:DNA topological change"/>
    <property type="evidence" value="ECO:0007669"/>
    <property type="project" value="UniProtKB-UniRule"/>
</dbReference>
<dbReference type="InterPro" id="IPR013758">
    <property type="entry name" value="Topo_IIA_A/C_ab"/>
</dbReference>
<evidence type="ECO:0000256" key="4">
    <source>
        <dbReference type="ARBA" id="ARBA00023125"/>
    </source>
</evidence>
<evidence type="ECO:0000256" key="6">
    <source>
        <dbReference type="PROSITE-ProRule" id="PRU01384"/>
    </source>
</evidence>
<dbReference type="Gene3D" id="3.90.199.10">
    <property type="entry name" value="Topoisomerase II, domain 5"/>
    <property type="match status" value="1"/>
</dbReference>
<evidence type="ECO:0000256" key="7">
    <source>
        <dbReference type="SAM" id="MobiDB-lite"/>
    </source>
</evidence>
<evidence type="ECO:0000256" key="2">
    <source>
        <dbReference type="ARBA" id="ARBA00008263"/>
    </source>
</evidence>
<dbReference type="EMBL" id="FNOV01000002">
    <property type="protein sequence ID" value="SDX54895.1"/>
    <property type="molecule type" value="Genomic_DNA"/>
</dbReference>
<dbReference type="PROSITE" id="PS52040">
    <property type="entry name" value="TOPO_IIA"/>
    <property type="match status" value="1"/>
</dbReference>
<dbReference type="GO" id="GO:0009330">
    <property type="term" value="C:DNA topoisomerase type II (double strand cut, ATP-hydrolyzing) complex"/>
    <property type="evidence" value="ECO:0007669"/>
    <property type="project" value="TreeGrafter"/>
</dbReference>
<accession>A0A1H3CLB5</accession>
<dbReference type="Gene3D" id="3.30.1360.40">
    <property type="match status" value="1"/>
</dbReference>
<gene>
    <name evidence="9" type="ORF">SAMN04488069_10232</name>
</gene>
<dbReference type="SMART" id="SM00434">
    <property type="entry name" value="TOP4c"/>
    <property type="match status" value="1"/>
</dbReference>
<feature type="compositionally biased region" description="Acidic residues" evidence="7">
    <location>
        <begin position="77"/>
        <end position="90"/>
    </location>
</feature>
<dbReference type="InterPro" id="IPR050220">
    <property type="entry name" value="Type_II_DNA_Topoisomerases"/>
</dbReference>
<evidence type="ECO:0000313" key="9">
    <source>
        <dbReference type="EMBL" id="SDX54895.1"/>
    </source>
</evidence>
<feature type="region of interest" description="Disordered" evidence="7">
    <location>
        <begin position="42"/>
        <end position="90"/>
    </location>
</feature>
<dbReference type="PANTHER" id="PTHR43493:SF5">
    <property type="entry name" value="DNA GYRASE SUBUNIT A, CHLOROPLASTIC_MITOCHONDRIAL"/>
    <property type="match status" value="1"/>
</dbReference>
<dbReference type="GO" id="GO:0003918">
    <property type="term" value="F:DNA topoisomerase type II (double strand cut, ATP-hydrolyzing) activity"/>
    <property type="evidence" value="ECO:0007669"/>
    <property type="project" value="UniProtKB-EC"/>
</dbReference>
<dbReference type="AlphaFoldDB" id="A0A1H3CLB5"/>
<evidence type="ECO:0000256" key="3">
    <source>
        <dbReference type="ARBA" id="ARBA00023029"/>
    </source>
</evidence>
<name>A0A1H3CLB5_9BACT</name>
<dbReference type="InterPro" id="IPR002205">
    <property type="entry name" value="Topo_IIA_dom_A"/>
</dbReference>
<protein>
    <submittedName>
        <fullName evidence="9">Topoisomerase-4 subunit A</fullName>
    </submittedName>
</protein>
<feature type="compositionally biased region" description="Low complexity" evidence="7">
    <location>
        <begin position="51"/>
        <end position="60"/>
    </location>
</feature>
<dbReference type="Gene3D" id="1.10.268.10">
    <property type="entry name" value="Topoisomerase, domain 3"/>
    <property type="match status" value="1"/>
</dbReference>